<keyword evidence="2" id="KW-1185">Reference proteome</keyword>
<evidence type="ECO:0000313" key="1">
    <source>
        <dbReference type="EMBL" id="MED6109554.1"/>
    </source>
</evidence>
<dbReference type="EMBL" id="JASCZI010000164">
    <property type="protein sequence ID" value="MED6109554.1"/>
    <property type="molecule type" value="Genomic_DNA"/>
</dbReference>
<accession>A0ABU6QCB9</accession>
<dbReference type="Proteomes" id="UP001341840">
    <property type="component" value="Unassembled WGS sequence"/>
</dbReference>
<reference evidence="1 2" key="1">
    <citation type="journal article" date="2023" name="Plants (Basel)">
        <title>Bridging the Gap: Combining Genomics and Transcriptomics Approaches to Understand Stylosanthes scabra, an Orphan Legume from the Brazilian Caatinga.</title>
        <authorList>
            <person name="Ferreira-Neto J.R.C."/>
            <person name="da Silva M.D."/>
            <person name="Binneck E."/>
            <person name="de Melo N.F."/>
            <person name="da Silva R.H."/>
            <person name="de Melo A.L.T.M."/>
            <person name="Pandolfi V."/>
            <person name="Bustamante F.O."/>
            <person name="Brasileiro-Vidal A.C."/>
            <person name="Benko-Iseppon A.M."/>
        </authorList>
    </citation>
    <scope>NUCLEOTIDE SEQUENCE [LARGE SCALE GENOMIC DNA]</scope>
    <source>
        <tissue evidence="1">Leaves</tissue>
    </source>
</reference>
<proteinExistence type="predicted"/>
<organism evidence="1 2">
    <name type="scientific">Stylosanthes scabra</name>
    <dbReference type="NCBI Taxonomy" id="79078"/>
    <lineage>
        <taxon>Eukaryota</taxon>
        <taxon>Viridiplantae</taxon>
        <taxon>Streptophyta</taxon>
        <taxon>Embryophyta</taxon>
        <taxon>Tracheophyta</taxon>
        <taxon>Spermatophyta</taxon>
        <taxon>Magnoliopsida</taxon>
        <taxon>eudicotyledons</taxon>
        <taxon>Gunneridae</taxon>
        <taxon>Pentapetalae</taxon>
        <taxon>rosids</taxon>
        <taxon>fabids</taxon>
        <taxon>Fabales</taxon>
        <taxon>Fabaceae</taxon>
        <taxon>Papilionoideae</taxon>
        <taxon>50 kb inversion clade</taxon>
        <taxon>dalbergioids sensu lato</taxon>
        <taxon>Dalbergieae</taxon>
        <taxon>Pterocarpus clade</taxon>
        <taxon>Stylosanthes</taxon>
    </lineage>
</organism>
<gene>
    <name evidence="1" type="ORF">PIB30_034864</name>
</gene>
<comment type="caution">
    <text evidence="1">The sequence shown here is derived from an EMBL/GenBank/DDBJ whole genome shotgun (WGS) entry which is preliminary data.</text>
</comment>
<evidence type="ECO:0000313" key="2">
    <source>
        <dbReference type="Proteomes" id="UP001341840"/>
    </source>
</evidence>
<protein>
    <submittedName>
        <fullName evidence="1">Uncharacterized protein</fullName>
    </submittedName>
</protein>
<name>A0ABU6QCB9_9FABA</name>
<sequence length="92" mass="10339">MRYLLQHLHALPTVFTDGHLDAARTDGLAVGNNNRAVDYISTKFMTKYSLPTDGLAVWIELAEVASGAACGWGSFEFVLFRRCPYLSRHYGW</sequence>